<accession>A0A8H7IUZ7</accession>
<dbReference type="EMBL" id="MDYX01000046">
    <property type="protein sequence ID" value="KAF9630932.1"/>
    <property type="molecule type" value="Genomic_DNA"/>
</dbReference>
<dbReference type="InterPro" id="IPR002938">
    <property type="entry name" value="FAD-bd"/>
</dbReference>
<evidence type="ECO:0000313" key="9">
    <source>
        <dbReference type="Proteomes" id="UP000627934"/>
    </source>
</evidence>
<dbReference type="Pfam" id="PF01494">
    <property type="entry name" value="FAD_binding_3"/>
    <property type="match status" value="1"/>
</dbReference>
<dbReference type="GO" id="GO:0071949">
    <property type="term" value="F:FAD binding"/>
    <property type="evidence" value="ECO:0007669"/>
    <property type="project" value="InterPro"/>
</dbReference>
<proteinExistence type="inferred from homology"/>
<dbReference type="InterPro" id="IPR036188">
    <property type="entry name" value="FAD/NAD-bd_sf"/>
</dbReference>
<evidence type="ECO:0000313" key="8">
    <source>
        <dbReference type="EMBL" id="KAF9630932.1"/>
    </source>
</evidence>
<keyword evidence="4" id="KW-0560">Oxidoreductase</keyword>
<protein>
    <submittedName>
        <fullName evidence="8">Fad binding domain protein</fullName>
    </submittedName>
</protein>
<evidence type="ECO:0000256" key="1">
    <source>
        <dbReference type="ARBA" id="ARBA00007992"/>
    </source>
</evidence>
<feature type="transmembrane region" description="Helical" evidence="6">
    <location>
        <begin position="16"/>
        <end position="34"/>
    </location>
</feature>
<dbReference type="SUPFAM" id="SSF54373">
    <property type="entry name" value="FAD-linked reductases, C-terminal domain"/>
    <property type="match status" value="1"/>
</dbReference>
<sequence length="372" mass="41433">MGLVNETLSTKRYPSSGLSALVIGGGIAGLSFAIEAYRKGHDVRIVDRRSNFDDYGDVIALQQSALKTPQQWSNFMERLRNVSIFSPLDMRKYDGTSVGQFPPTNPDYPSLVTTRSELHKLLYQYAQELGISVEFNATVADYYETDEAGGVLLSDGQKLEADVVVAADGVGSKACLLVSGYKDRPSSSGSAVYRATYPVAVALQNPVIAEWLAGHDTYVAMFMGPDAYVVIGRTENTVCWVMTRKDDGEAEENWNKTAPTHKALDYVKGWAPIVQEMIKTTPNQSCTDWKLMWRDPQDSWIVGKFVGDWIVKHDPEAYVYENYGKCVNHLLMGAPFENTNAVPGYRYKPWTVSEVLKAYEENGQLADEGEWL</sequence>
<evidence type="ECO:0000256" key="6">
    <source>
        <dbReference type="SAM" id="Phobius"/>
    </source>
</evidence>
<evidence type="ECO:0000256" key="4">
    <source>
        <dbReference type="ARBA" id="ARBA00023002"/>
    </source>
</evidence>
<reference evidence="8" key="1">
    <citation type="submission" date="2016-08" db="EMBL/GenBank/DDBJ databases">
        <authorList>
            <person name="Yan J."/>
        </authorList>
    </citation>
    <scope>NUCLEOTIDE SEQUENCE</scope>
    <source>
        <strain evidence="8">CSS-01s</strain>
    </source>
</reference>
<organism evidence="8 9">
    <name type="scientific">Lasiodiplodia theobromae</name>
    <dbReference type="NCBI Taxonomy" id="45133"/>
    <lineage>
        <taxon>Eukaryota</taxon>
        <taxon>Fungi</taxon>
        <taxon>Dikarya</taxon>
        <taxon>Ascomycota</taxon>
        <taxon>Pezizomycotina</taxon>
        <taxon>Dothideomycetes</taxon>
        <taxon>Dothideomycetes incertae sedis</taxon>
        <taxon>Botryosphaeriales</taxon>
        <taxon>Botryosphaeriaceae</taxon>
        <taxon>Lasiodiplodia</taxon>
    </lineage>
</organism>
<dbReference type="AlphaFoldDB" id="A0A8H7IUZ7"/>
<evidence type="ECO:0000256" key="2">
    <source>
        <dbReference type="ARBA" id="ARBA00022630"/>
    </source>
</evidence>
<name>A0A8H7IUZ7_9PEZI</name>
<evidence type="ECO:0000256" key="3">
    <source>
        <dbReference type="ARBA" id="ARBA00022827"/>
    </source>
</evidence>
<keyword evidence="5" id="KW-0503">Monooxygenase</keyword>
<evidence type="ECO:0000259" key="7">
    <source>
        <dbReference type="Pfam" id="PF01494"/>
    </source>
</evidence>
<dbReference type="PANTHER" id="PTHR13789:SF236">
    <property type="entry name" value="MONOOXYGENASE, PUTATIVE (AFU_ORTHOLOGUE AFUA_6G12060)-RELATED"/>
    <property type="match status" value="1"/>
</dbReference>
<dbReference type="InterPro" id="IPR050493">
    <property type="entry name" value="FAD-dep_Monooxygenase_BioMet"/>
</dbReference>
<dbReference type="PANTHER" id="PTHR13789">
    <property type="entry name" value="MONOOXYGENASE"/>
    <property type="match status" value="1"/>
</dbReference>
<dbReference type="Proteomes" id="UP000627934">
    <property type="component" value="Unassembled WGS sequence"/>
</dbReference>
<comment type="caution">
    <text evidence="8">The sequence shown here is derived from an EMBL/GenBank/DDBJ whole genome shotgun (WGS) entry which is preliminary data.</text>
</comment>
<reference evidence="8" key="2">
    <citation type="journal article" date="2018" name="DNA Res.">
        <title>Comparative genome and transcriptome analyses reveal adaptations to opportunistic infections in woody plant degrading pathogens of Botryosphaeriaceae.</title>
        <authorList>
            <person name="Yan J.Y."/>
            <person name="Zhao W.S."/>
            <person name="Chen Z."/>
            <person name="Xing Q.K."/>
            <person name="Zhang W."/>
            <person name="Chethana K.W.T."/>
            <person name="Xue M.F."/>
            <person name="Xu J.P."/>
            <person name="Phillips A.J.L."/>
            <person name="Wang Y."/>
            <person name="Liu J.H."/>
            <person name="Liu M."/>
            <person name="Zhou Y."/>
            <person name="Jayawardena R.S."/>
            <person name="Manawasinghe I.S."/>
            <person name="Huang J.B."/>
            <person name="Qiao G.H."/>
            <person name="Fu C.Y."/>
            <person name="Guo F.F."/>
            <person name="Dissanayake A.J."/>
            <person name="Peng Y.L."/>
            <person name="Hyde K.D."/>
            <person name="Li X.H."/>
        </authorList>
    </citation>
    <scope>NUCLEOTIDE SEQUENCE</scope>
    <source>
        <strain evidence="8">CSS-01s</strain>
    </source>
</reference>
<keyword evidence="6" id="KW-0812">Transmembrane</keyword>
<gene>
    <name evidence="8" type="ORF">BFW01_g1803</name>
</gene>
<keyword evidence="2" id="KW-0285">Flavoprotein</keyword>
<evidence type="ECO:0000256" key="5">
    <source>
        <dbReference type="ARBA" id="ARBA00023033"/>
    </source>
</evidence>
<dbReference type="SUPFAM" id="SSF51905">
    <property type="entry name" value="FAD/NAD(P)-binding domain"/>
    <property type="match status" value="1"/>
</dbReference>
<feature type="domain" description="FAD-binding" evidence="7">
    <location>
        <begin position="20"/>
        <end position="179"/>
    </location>
</feature>
<dbReference type="Gene3D" id="3.50.50.60">
    <property type="entry name" value="FAD/NAD(P)-binding domain"/>
    <property type="match status" value="1"/>
</dbReference>
<keyword evidence="6" id="KW-1133">Transmembrane helix</keyword>
<dbReference type="GO" id="GO:0004497">
    <property type="term" value="F:monooxygenase activity"/>
    <property type="evidence" value="ECO:0007669"/>
    <property type="project" value="UniProtKB-KW"/>
</dbReference>
<keyword evidence="3" id="KW-0274">FAD</keyword>
<comment type="similarity">
    <text evidence="1">Belongs to the paxM FAD-dependent monooxygenase family.</text>
</comment>
<keyword evidence="6" id="KW-0472">Membrane</keyword>